<name>A0A4S3TJD1_9EURY</name>
<dbReference type="SUPFAM" id="SSF47384">
    <property type="entry name" value="Homodimeric domain of signal transducing histidine kinase"/>
    <property type="match status" value="1"/>
</dbReference>
<organism evidence="9 10">
    <name type="scientific">Salinadaptatus halalkaliphilus</name>
    <dbReference type="NCBI Taxonomy" id="2419781"/>
    <lineage>
        <taxon>Archaea</taxon>
        <taxon>Methanobacteriati</taxon>
        <taxon>Methanobacteriota</taxon>
        <taxon>Stenosarchaea group</taxon>
        <taxon>Halobacteria</taxon>
        <taxon>Halobacteriales</taxon>
        <taxon>Natrialbaceae</taxon>
        <taxon>Salinadaptatus</taxon>
    </lineage>
</organism>
<dbReference type="InterPro" id="IPR004358">
    <property type="entry name" value="Sig_transdc_His_kin-like_C"/>
</dbReference>
<dbReference type="InterPro" id="IPR031623">
    <property type="entry name" value="HisKA_4TM"/>
</dbReference>
<dbReference type="GO" id="GO:0000155">
    <property type="term" value="F:phosphorelay sensor kinase activity"/>
    <property type="evidence" value="ECO:0007669"/>
    <property type="project" value="InterPro"/>
</dbReference>
<dbReference type="FunFam" id="3.30.565.10:FF:000006">
    <property type="entry name" value="Sensor histidine kinase WalK"/>
    <property type="match status" value="1"/>
</dbReference>
<dbReference type="RefSeq" id="WP_141465356.1">
    <property type="nucleotide sequence ID" value="NZ_RBZW01000039.1"/>
</dbReference>
<evidence type="ECO:0000256" key="1">
    <source>
        <dbReference type="ARBA" id="ARBA00000085"/>
    </source>
</evidence>
<dbReference type="EC" id="2.7.13.3" evidence="2"/>
<dbReference type="InterPro" id="IPR005467">
    <property type="entry name" value="His_kinase_dom"/>
</dbReference>
<feature type="transmembrane region" description="Helical" evidence="7">
    <location>
        <begin position="46"/>
        <end position="66"/>
    </location>
</feature>
<dbReference type="InterPro" id="IPR003594">
    <property type="entry name" value="HATPase_dom"/>
</dbReference>
<proteinExistence type="predicted"/>
<dbReference type="AlphaFoldDB" id="A0A4S3TJD1"/>
<feature type="compositionally biased region" description="Basic residues" evidence="6">
    <location>
        <begin position="378"/>
        <end position="390"/>
    </location>
</feature>
<dbReference type="Gene3D" id="1.10.287.130">
    <property type="match status" value="1"/>
</dbReference>
<dbReference type="PANTHER" id="PTHR43304">
    <property type="entry name" value="PHYTOCHROME-LIKE PROTEIN CPH1"/>
    <property type="match status" value="1"/>
</dbReference>
<evidence type="ECO:0000313" key="10">
    <source>
        <dbReference type="Proteomes" id="UP000318864"/>
    </source>
</evidence>
<keyword evidence="10" id="KW-1185">Reference proteome</keyword>
<keyword evidence="5" id="KW-0418">Kinase</keyword>
<dbReference type="SMART" id="SM00388">
    <property type="entry name" value="HisKA"/>
    <property type="match status" value="1"/>
</dbReference>
<comment type="caution">
    <text evidence="9">The sequence shown here is derived from an EMBL/GenBank/DDBJ whole genome shotgun (WGS) entry which is preliminary data.</text>
</comment>
<dbReference type="InterPro" id="IPR003661">
    <property type="entry name" value="HisK_dim/P_dom"/>
</dbReference>
<dbReference type="InterPro" id="IPR036097">
    <property type="entry name" value="HisK_dim/P_sf"/>
</dbReference>
<keyword evidence="4" id="KW-0808">Transferase</keyword>
<evidence type="ECO:0000256" key="7">
    <source>
        <dbReference type="SAM" id="Phobius"/>
    </source>
</evidence>
<dbReference type="OrthoDB" id="106630at2157"/>
<feature type="transmembrane region" description="Helical" evidence="7">
    <location>
        <begin position="111"/>
        <end position="128"/>
    </location>
</feature>
<dbReference type="EMBL" id="RBZW01000039">
    <property type="protein sequence ID" value="THE64224.1"/>
    <property type="molecule type" value="Genomic_DNA"/>
</dbReference>
<comment type="catalytic activity">
    <reaction evidence="1">
        <text>ATP + protein L-histidine = ADP + protein N-phospho-L-histidine.</text>
        <dbReference type="EC" id="2.7.13.3"/>
    </reaction>
</comment>
<evidence type="ECO:0000256" key="2">
    <source>
        <dbReference type="ARBA" id="ARBA00012438"/>
    </source>
</evidence>
<dbReference type="PRINTS" id="PR00344">
    <property type="entry name" value="BCTRLSENSOR"/>
</dbReference>
<evidence type="ECO:0000256" key="6">
    <source>
        <dbReference type="SAM" id="MobiDB-lite"/>
    </source>
</evidence>
<keyword evidence="7" id="KW-0472">Membrane</keyword>
<dbReference type="SUPFAM" id="SSF55874">
    <property type="entry name" value="ATPase domain of HSP90 chaperone/DNA topoisomerase II/histidine kinase"/>
    <property type="match status" value="1"/>
</dbReference>
<dbReference type="Proteomes" id="UP000318864">
    <property type="component" value="Unassembled WGS sequence"/>
</dbReference>
<protein>
    <recommendedName>
        <fullName evidence="2">histidine kinase</fullName>
        <ecNumber evidence="2">2.7.13.3</ecNumber>
    </recommendedName>
</protein>
<dbReference type="PANTHER" id="PTHR43304:SF1">
    <property type="entry name" value="PAC DOMAIN-CONTAINING PROTEIN"/>
    <property type="match status" value="1"/>
</dbReference>
<feature type="transmembrane region" description="Helical" evidence="7">
    <location>
        <begin position="16"/>
        <end position="34"/>
    </location>
</feature>
<evidence type="ECO:0000256" key="3">
    <source>
        <dbReference type="ARBA" id="ARBA00022553"/>
    </source>
</evidence>
<dbReference type="InterPro" id="IPR052162">
    <property type="entry name" value="Sensor_kinase/Photoreceptor"/>
</dbReference>
<dbReference type="InterPro" id="IPR036890">
    <property type="entry name" value="HATPase_C_sf"/>
</dbReference>
<dbReference type="Pfam" id="PF02518">
    <property type="entry name" value="HATPase_c"/>
    <property type="match status" value="1"/>
</dbReference>
<evidence type="ECO:0000256" key="4">
    <source>
        <dbReference type="ARBA" id="ARBA00022679"/>
    </source>
</evidence>
<feature type="transmembrane region" description="Helical" evidence="7">
    <location>
        <begin position="78"/>
        <end position="99"/>
    </location>
</feature>
<dbReference type="Pfam" id="PF00512">
    <property type="entry name" value="HisKA"/>
    <property type="match status" value="1"/>
</dbReference>
<keyword evidence="7" id="KW-0812">Transmembrane</keyword>
<reference evidence="9 10" key="1">
    <citation type="submission" date="2018-10" db="EMBL/GenBank/DDBJ databases">
        <title>Natronolimnobius sp. XQ-INN 246 isolated from Inner Mongolia Autonomous Region of China.</title>
        <authorList>
            <person name="Xue Q."/>
        </authorList>
    </citation>
    <scope>NUCLEOTIDE SEQUENCE [LARGE SCALE GENOMIC DNA]</scope>
    <source>
        <strain evidence="9 10">XQ-INN 246</strain>
    </source>
</reference>
<feature type="domain" description="Histidine kinase" evidence="8">
    <location>
        <begin position="160"/>
        <end position="372"/>
    </location>
</feature>
<keyword evidence="3" id="KW-0597">Phosphoprotein</keyword>
<dbReference type="Gene3D" id="3.30.565.10">
    <property type="entry name" value="Histidine kinase-like ATPase, C-terminal domain"/>
    <property type="match status" value="1"/>
</dbReference>
<dbReference type="CDD" id="cd00082">
    <property type="entry name" value="HisKA"/>
    <property type="match status" value="1"/>
</dbReference>
<evidence type="ECO:0000259" key="8">
    <source>
        <dbReference type="PROSITE" id="PS50109"/>
    </source>
</evidence>
<evidence type="ECO:0000313" key="9">
    <source>
        <dbReference type="EMBL" id="THE64224.1"/>
    </source>
</evidence>
<dbReference type="Pfam" id="PF16926">
    <property type="entry name" value="HisKA_4TM"/>
    <property type="match status" value="1"/>
</dbReference>
<feature type="region of interest" description="Disordered" evidence="6">
    <location>
        <begin position="354"/>
        <end position="390"/>
    </location>
</feature>
<keyword evidence="7" id="KW-1133">Transmembrane helix</keyword>
<gene>
    <name evidence="9" type="ORF">D8Y22_14275</name>
</gene>
<sequence>MGTGARLIETIGERRLIVAIGVVFLVAAAIRGYVRIASGTAPTSALFVSVFISIPALILLYGGYRLREMDIHPDFHSTVATWTTGGVLAMVGFLAVYNVVVEGGISNPDRAFTILPAFSALAGFALGLRDAQIKTSKREIDTTVEQLRMSNERLEQFAYAASHDLQEPLRMVSSYLQLLERRADDELTDETREFLAYAVDGADRMRAMVDGLLVYSRIDTEGKPFETVALEDVVERAVDDLGVLIEECDAEITVGDLPQVEGDEMQLHRLVQNLLQNALEYTDDDPRVRVTAERNGDTWILSVQDNGIGIDPANQDDIFEVFKRLHTREEYPGTGIGLALCQRIAERHGGEIWVDSEPGKGSTFSVSLPVERASQPSPKRRGGPSVSSRR</sequence>
<dbReference type="SMART" id="SM00387">
    <property type="entry name" value="HATPase_c"/>
    <property type="match status" value="1"/>
</dbReference>
<dbReference type="PROSITE" id="PS50109">
    <property type="entry name" value="HIS_KIN"/>
    <property type="match status" value="1"/>
</dbReference>
<accession>A0A4S3TJD1</accession>
<evidence type="ECO:0000256" key="5">
    <source>
        <dbReference type="ARBA" id="ARBA00022777"/>
    </source>
</evidence>